<name>A0ABV6NKJ0_9BACI</name>
<evidence type="ECO:0000259" key="1">
    <source>
        <dbReference type="Pfam" id="PF00534"/>
    </source>
</evidence>
<dbReference type="PANTHER" id="PTHR12526:SF638">
    <property type="entry name" value="SPORE COAT PROTEIN SA"/>
    <property type="match status" value="1"/>
</dbReference>
<evidence type="ECO:0000313" key="3">
    <source>
        <dbReference type="EMBL" id="MFC0561301.1"/>
    </source>
</evidence>
<reference evidence="3 4" key="1">
    <citation type="submission" date="2024-09" db="EMBL/GenBank/DDBJ databases">
        <authorList>
            <person name="Sun Q."/>
            <person name="Mori K."/>
        </authorList>
    </citation>
    <scope>NUCLEOTIDE SEQUENCE [LARGE SCALE GENOMIC DNA]</scope>
    <source>
        <strain evidence="3 4">NCAIM B.02301</strain>
    </source>
</reference>
<dbReference type="EC" id="2.4.-.-" evidence="3"/>
<keyword evidence="3" id="KW-0808">Transferase</keyword>
<dbReference type="InterPro" id="IPR001296">
    <property type="entry name" value="Glyco_trans_1"/>
</dbReference>
<dbReference type="CDD" id="cd03801">
    <property type="entry name" value="GT4_PimA-like"/>
    <property type="match status" value="1"/>
</dbReference>
<dbReference type="SUPFAM" id="SSF53756">
    <property type="entry name" value="UDP-Glycosyltransferase/glycogen phosphorylase"/>
    <property type="match status" value="1"/>
</dbReference>
<sequence length="631" mass="71455">MKVLMICTEKLPVPAVRGGAIQTYIDGVTSLLSKDHDLTILGTTDPSLPEEEIVNNIHYVRKKGGLIETYREGIIEFLKDNSFDVIHVFNRPRLVLPVREHAPDARIILSMHNDMFNPDKIDHDEGDAAVDNLDKIITVSDYIGKTISDPFPNALPKLKTIYSGVDIDRFVPPNSEQAQNMRMTTRREHDLMDKKVILFAGRLSPNKGIDVLVKAMPELAKEHPEIALVIVGSKWFSVDEVTDYIGYVRAIANRMPIPVINTGFVKNIEIQKWFAAADVFVCPSQWQEPLARVHYEAMASGLPILTTARGGNPEVIVPNENGFVVESPEDPQSFVPLLSKLLSDPELCMRLGMNGRKMAEDRFIWSRVANDILSVWDEVENRIKNGISYTDIGAMNDNSESVDSPIEEIIEEINEQIQSNEETSLTAPTELLKEQEPIEEVIDVLNEQLNDSTTENVAETNQHHLVNEGTEEPETITEIIADIHEQMDDTVSPLPEVVTEEPETIEKVVEDINEQIVTLENESSLEIVEKVVEIKPQTKQERIKKLFLLELNKNNSLMDIIQSIIENKQRQHASETSIEIKDFVEQLEKLLKEQMAQPQKKKEFFEAVNDQTTAKLFTKLANNRGRKRYAK</sequence>
<dbReference type="GO" id="GO:0016757">
    <property type="term" value="F:glycosyltransferase activity"/>
    <property type="evidence" value="ECO:0007669"/>
    <property type="project" value="UniProtKB-KW"/>
</dbReference>
<gene>
    <name evidence="3" type="ORF">ACFFH4_20370</name>
</gene>
<dbReference type="RefSeq" id="WP_273848171.1">
    <property type="nucleotide sequence ID" value="NZ_JAQQWT010000055.1"/>
</dbReference>
<dbReference type="Proteomes" id="UP001589833">
    <property type="component" value="Unassembled WGS sequence"/>
</dbReference>
<keyword evidence="4" id="KW-1185">Reference proteome</keyword>
<comment type="caution">
    <text evidence="3">The sequence shown here is derived from an EMBL/GenBank/DDBJ whole genome shotgun (WGS) entry which is preliminary data.</text>
</comment>
<dbReference type="EMBL" id="JBHLTR010000055">
    <property type="protein sequence ID" value="MFC0561301.1"/>
    <property type="molecule type" value="Genomic_DNA"/>
</dbReference>
<dbReference type="InterPro" id="IPR028098">
    <property type="entry name" value="Glyco_trans_4-like_N"/>
</dbReference>
<dbReference type="Pfam" id="PF13439">
    <property type="entry name" value="Glyco_transf_4"/>
    <property type="match status" value="1"/>
</dbReference>
<dbReference type="PANTHER" id="PTHR12526">
    <property type="entry name" value="GLYCOSYLTRANSFERASE"/>
    <property type="match status" value="1"/>
</dbReference>
<keyword evidence="3" id="KW-0328">Glycosyltransferase</keyword>
<organism evidence="3 4">
    <name type="scientific">Halalkalibacter alkalisediminis</name>
    <dbReference type="NCBI Taxonomy" id="935616"/>
    <lineage>
        <taxon>Bacteria</taxon>
        <taxon>Bacillati</taxon>
        <taxon>Bacillota</taxon>
        <taxon>Bacilli</taxon>
        <taxon>Bacillales</taxon>
        <taxon>Bacillaceae</taxon>
        <taxon>Halalkalibacter</taxon>
    </lineage>
</organism>
<feature type="domain" description="Glycosyl transferase family 1" evidence="1">
    <location>
        <begin position="186"/>
        <end position="358"/>
    </location>
</feature>
<feature type="domain" description="Glycosyltransferase subfamily 4-like N-terminal" evidence="2">
    <location>
        <begin position="29"/>
        <end position="169"/>
    </location>
</feature>
<accession>A0ABV6NKJ0</accession>
<proteinExistence type="predicted"/>
<evidence type="ECO:0000313" key="4">
    <source>
        <dbReference type="Proteomes" id="UP001589833"/>
    </source>
</evidence>
<dbReference type="Pfam" id="PF00534">
    <property type="entry name" value="Glycos_transf_1"/>
    <property type="match status" value="1"/>
</dbReference>
<evidence type="ECO:0000259" key="2">
    <source>
        <dbReference type="Pfam" id="PF13439"/>
    </source>
</evidence>
<dbReference type="Gene3D" id="3.40.50.2000">
    <property type="entry name" value="Glycogen Phosphorylase B"/>
    <property type="match status" value="2"/>
</dbReference>
<protein>
    <submittedName>
        <fullName evidence="3">Glycosyltransferase</fullName>
        <ecNumber evidence="3">2.4.-.-</ecNumber>
    </submittedName>
</protein>